<proteinExistence type="predicted"/>
<dbReference type="EMBL" id="HBUF01583791">
    <property type="protein sequence ID" value="CAG6771101.1"/>
    <property type="molecule type" value="Transcribed_RNA"/>
</dbReference>
<protein>
    <submittedName>
        <fullName evidence="1">Uncharacterized protein</fullName>
    </submittedName>
</protein>
<sequence length="127" mass="15232">MFYCYYYLFIFIKSASNQRYVKVRNQITTIILGETKLRSLSNSYRVKRPSSCSNNAHMKTILNRCRSGLEILCIVVNMWIVGTINIKIMYFMGILVRLYRYTYILIFLRINHLNDNKNLWPICFQHN</sequence>
<reference evidence="1" key="1">
    <citation type="submission" date="2021-05" db="EMBL/GenBank/DDBJ databases">
        <authorList>
            <person name="Alioto T."/>
            <person name="Alioto T."/>
            <person name="Gomez Garrido J."/>
        </authorList>
    </citation>
    <scope>NUCLEOTIDE SEQUENCE</scope>
</reference>
<evidence type="ECO:0000313" key="1">
    <source>
        <dbReference type="EMBL" id="CAG6771101.1"/>
    </source>
</evidence>
<accession>A0A8D9EYX6</accession>
<dbReference type="AlphaFoldDB" id="A0A8D9EYX6"/>
<name>A0A8D9EYX6_9HEMI</name>
<organism evidence="1">
    <name type="scientific">Cacopsylla melanoneura</name>
    <dbReference type="NCBI Taxonomy" id="428564"/>
    <lineage>
        <taxon>Eukaryota</taxon>
        <taxon>Metazoa</taxon>
        <taxon>Ecdysozoa</taxon>
        <taxon>Arthropoda</taxon>
        <taxon>Hexapoda</taxon>
        <taxon>Insecta</taxon>
        <taxon>Pterygota</taxon>
        <taxon>Neoptera</taxon>
        <taxon>Paraneoptera</taxon>
        <taxon>Hemiptera</taxon>
        <taxon>Sternorrhyncha</taxon>
        <taxon>Psylloidea</taxon>
        <taxon>Psyllidae</taxon>
        <taxon>Psyllinae</taxon>
        <taxon>Cacopsylla</taxon>
    </lineage>
</organism>